<dbReference type="EMBL" id="CP136865">
    <property type="protein sequence ID" value="WOJ96118.1"/>
    <property type="molecule type" value="Genomic_DNA"/>
</dbReference>
<dbReference type="InterPro" id="IPR043128">
    <property type="entry name" value="Rev_trsase/Diguanyl_cyclase"/>
</dbReference>
<gene>
    <name evidence="4" type="ORF">R0137_12810</name>
</gene>
<evidence type="ECO:0000313" key="5">
    <source>
        <dbReference type="Proteomes" id="UP001626549"/>
    </source>
</evidence>
<dbReference type="InterPro" id="IPR012434">
    <property type="entry name" value="DUF1631"/>
</dbReference>
<evidence type="ECO:0000313" key="4">
    <source>
        <dbReference type="EMBL" id="WOJ96118.1"/>
    </source>
</evidence>
<dbReference type="SMART" id="SM00052">
    <property type="entry name" value="EAL"/>
    <property type="match status" value="1"/>
</dbReference>
<feature type="region of interest" description="Disordered" evidence="1">
    <location>
        <begin position="335"/>
        <end position="403"/>
    </location>
</feature>
<feature type="domain" description="EAL" evidence="2">
    <location>
        <begin position="1052"/>
        <end position="1310"/>
    </location>
</feature>
<dbReference type="InterPro" id="IPR000160">
    <property type="entry name" value="GGDEF_dom"/>
</dbReference>
<dbReference type="SUPFAM" id="SSF55073">
    <property type="entry name" value="Nucleotide cyclase"/>
    <property type="match status" value="1"/>
</dbReference>
<reference evidence="4 5" key="1">
    <citation type="submission" date="2023-10" db="EMBL/GenBank/DDBJ databases">
        <title>Two novel species belonging to the OM43/NOR5 clade.</title>
        <authorList>
            <person name="Park M."/>
        </authorList>
    </citation>
    <scope>NUCLEOTIDE SEQUENCE [LARGE SCALE GENOMIC DNA]</scope>
    <source>
        <strain evidence="4 5">IMCC45268</strain>
    </source>
</reference>
<name>A0ABZ0I9C4_9GAMM</name>
<feature type="compositionally biased region" description="Basic and acidic residues" evidence="1">
    <location>
        <begin position="375"/>
        <end position="385"/>
    </location>
</feature>
<dbReference type="SUPFAM" id="SSF141868">
    <property type="entry name" value="EAL domain-like"/>
    <property type="match status" value="1"/>
</dbReference>
<dbReference type="RefSeq" id="WP_407326806.1">
    <property type="nucleotide sequence ID" value="NZ_CP136865.1"/>
</dbReference>
<dbReference type="PANTHER" id="PTHR33121">
    <property type="entry name" value="CYCLIC DI-GMP PHOSPHODIESTERASE PDEF"/>
    <property type="match status" value="1"/>
</dbReference>
<dbReference type="SMART" id="SM00267">
    <property type="entry name" value="GGDEF"/>
    <property type="match status" value="1"/>
</dbReference>
<dbReference type="PROSITE" id="PS50887">
    <property type="entry name" value="GGDEF"/>
    <property type="match status" value="1"/>
</dbReference>
<dbReference type="PROSITE" id="PS50883">
    <property type="entry name" value="EAL"/>
    <property type="match status" value="1"/>
</dbReference>
<sequence>MSEKRPALPAYLRLPDGLRFAGIAEITDSGSLLLKPKQAISSLPPEGLPVHLVIAGLPDDDEAQISIAGSIESINAREVLVSPDDDLPDVVLEVMDPDAIVWLPGPEEADRLVSEMLAKGHEQLLKAMRRFLVELGDRLFDLSTSSRYGMSGQHAHYDALNVLKRNNEDFLDDFSKALTASVETLEKESDGQTFADLEAASARNLDLVALDEMDQKLAVDKIVNSLIEAHRVELECLTIRTALVANREPRRARTPFHPAYVLQAFIDAFEPISDSQEVIQDSLQMFKDAYAPQLEKLYPSLNAIFIEAGVEPGLEEDIRDNGSLLNPVEKRIIKSTVRTKPGTQAQQEAPPAPTESTPVDSEVRRGGASTANESGSRDPDARADADGANSAGAGGGSGGNKHDAMYDAVISALDTNRERSEDEAQEGAAEQQLGGSNSQGAGSGTSAASSSAAPQALDQQQLLNALLALQASQPQAASLGDLKPLESLLKEHGALGDDASIGRDGANRLSFVDTVFDTLNRNFEVSDDMAPSLARLRVPLARLSLHEPKFFAQPDHPAHRLLDKISKLASADNTVNRALRKKVAEIVERVARDYSDDSVVFSDAQGELDSLLSQQNRSLDRNIERVISGLQGQERLNRAQRSVEKLLDRHIDRDGAPRPLVDLLDGGWRQALVQIALREGENSIPWQEEEALLQTLVADFRESSEGELPPPEVKEMQHRLQALNRRLNSSNPGSVAHEAALRNINAVITGRAPADTTTYKSQVSDAAKPDSQRVEQLPRLRRWLQRVEALEPGAKLRYRSKDGRQRKMRLVWISEDRDQFAFVNERGQKIAEMSAIQLARQLSRGAQAPTPVDDMSVLEQSMYGTLEEAQKTLSFDRNRDTVTQLINGESLMYQLQRSLRHAHARASEHAFLLLDIDNFALVNDVFDDTSGDEVISEFGRLLGQMNDRRALTARMEGDEFGILLTYRNSEEARHIADKIRLDIAASSLSINGEKVSFTVSIGVASVVQTSESPASVKDQARQALALAKTQGKDQVVVFDIDQEEVMNYKLERATSRKRLDDAMSTDSLVLRAQPIVQSAVDGREGAKHHYEILLSLRDDDGELQSPQDFIMSAERFGYVTLVDRWVLKEAFSWISRLMDAQKEVPELSINLSGTSITDNDFLDYVLEQISEHGVGTSKLCFEITETGAIDNIPRAADFVRTLKNIGCKFSLDDFGTGLASHKYLKELPVDYVKIDGTFITDIHRNQTDYAMTKSINDLAHFLGQKTVAECVEDLEIVPALREIGIDYLQGWGIGMPRELHEITDELANLET</sequence>
<keyword evidence="5" id="KW-1185">Reference proteome</keyword>
<dbReference type="InterPro" id="IPR029787">
    <property type="entry name" value="Nucleotide_cyclase"/>
</dbReference>
<dbReference type="Gene3D" id="3.30.70.270">
    <property type="match status" value="1"/>
</dbReference>
<proteinExistence type="predicted"/>
<dbReference type="CDD" id="cd01949">
    <property type="entry name" value="GGDEF"/>
    <property type="match status" value="1"/>
</dbReference>
<dbReference type="Pfam" id="PF00990">
    <property type="entry name" value="GGDEF"/>
    <property type="match status" value="1"/>
</dbReference>
<dbReference type="InterPro" id="IPR050706">
    <property type="entry name" value="Cyclic-di-GMP_PDE-like"/>
</dbReference>
<dbReference type="PANTHER" id="PTHR33121:SF23">
    <property type="entry name" value="CYCLIC DI-GMP PHOSPHODIESTERASE PDEB"/>
    <property type="match status" value="1"/>
</dbReference>
<feature type="domain" description="GGDEF" evidence="3">
    <location>
        <begin position="907"/>
        <end position="1040"/>
    </location>
</feature>
<feature type="region of interest" description="Disordered" evidence="1">
    <location>
        <begin position="416"/>
        <end position="453"/>
    </location>
</feature>
<dbReference type="Gene3D" id="3.20.20.450">
    <property type="entry name" value="EAL domain"/>
    <property type="match status" value="1"/>
</dbReference>
<dbReference type="NCBIfam" id="TIGR00254">
    <property type="entry name" value="GGDEF"/>
    <property type="match status" value="1"/>
</dbReference>
<dbReference type="InterPro" id="IPR001633">
    <property type="entry name" value="EAL_dom"/>
</dbReference>
<evidence type="ECO:0000259" key="3">
    <source>
        <dbReference type="PROSITE" id="PS50887"/>
    </source>
</evidence>
<organism evidence="4 5">
    <name type="scientific">Congregibacter brevis</name>
    <dbReference type="NCBI Taxonomy" id="3081201"/>
    <lineage>
        <taxon>Bacteria</taxon>
        <taxon>Pseudomonadati</taxon>
        <taxon>Pseudomonadota</taxon>
        <taxon>Gammaproteobacteria</taxon>
        <taxon>Cellvibrionales</taxon>
        <taxon>Halieaceae</taxon>
        <taxon>Congregibacter</taxon>
    </lineage>
</organism>
<dbReference type="CDD" id="cd01948">
    <property type="entry name" value="EAL"/>
    <property type="match status" value="1"/>
</dbReference>
<dbReference type="Pfam" id="PF07793">
    <property type="entry name" value="DUF1631"/>
    <property type="match status" value="1"/>
</dbReference>
<feature type="compositionally biased region" description="Polar residues" evidence="1">
    <location>
        <begin position="336"/>
        <end position="347"/>
    </location>
</feature>
<dbReference type="Proteomes" id="UP001626549">
    <property type="component" value="Chromosome"/>
</dbReference>
<protein>
    <submittedName>
        <fullName evidence="4">DUF1631 family protein</fullName>
    </submittedName>
</protein>
<dbReference type="Pfam" id="PF00563">
    <property type="entry name" value="EAL"/>
    <property type="match status" value="1"/>
</dbReference>
<evidence type="ECO:0000256" key="1">
    <source>
        <dbReference type="SAM" id="MobiDB-lite"/>
    </source>
</evidence>
<accession>A0ABZ0I9C4</accession>
<dbReference type="InterPro" id="IPR035919">
    <property type="entry name" value="EAL_sf"/>
</dbReference>
<evidence type="ECO:0000259" key="2">
    <source>
        <dbReference type="PROSITE" id="PS50883"/>
    </source>
</evidence>
<feature type="compositionally biased region" description="Low complexity" evidence="1">
    <location>
        <begin position="426"/>
        <end position="453"/>
    </location>
</feature>